<evidence type="ECO:0000256" key="2">
    <source>
        <dbReference type="ARBA" id="ARBA00022803"/>
    </source>
</evidence>
<dbReference type="PROSITE" id="PS50188">
    <property type="entry name" value="B302_SPRY"/>
    <property type="match status" value="1"/>
</dbReference>
<dbReference type="InterPro" id="IPR011990">
    <property type="entry name" value="TPR-like_helical_dom_sf"/>
</dbReference>
<name>A0A397V888_9GLOM</name>
<evidence type="ECO:0000256" key="3">
    <source>
        <dbReference type="PROSITE-ProRule" id="PRU00339"/>
    </source>
</evidence>
<feature type="repeat" description="TPR" evidence="3">
    <location>
        <begin position="179"/>
        <end position="212"/>
    </location>
</feature>
<dbReference type="InterPro" id="IPR013320">
    <property type="entry name" value="ConA-like_dom_sf"/>
</dbReference>
<keyword evidence="6" id="KW-1185">Reference proteome</keyword>
<organism evidence="5 6">
    <name type="scientific">Gigaspora rosea</name>
    <dbReference type="NCBI Taxonomy" id="44941"/>
    <lineage>
        <taxon>Eukaryota</taxon>
        <taxon>Fungi</taxon>
        <taxon>Fungi incertae sedis</taxon>
        <taxon>Mucoromycota</taxon>
        <taxon>Glomeromycotina</taxon>
        <taxon>Glomeromycetes</taxon>
        <taxon>Diversisporales</taxon>
        <taxon>Gigasporaceae</taxon>
        <taxon>Gigaspora</taxon>
    </lineage>
</organism>
<dbReference type="PANTHER" id="PTHR12864">
    <property type="entry name" value="RAN BINDING PROTEIN 9-RELATED"/>
    <property type="match status" value="1"/>
</dbReference>
<dbReference type="InterPro" id="IPR003877">
    <property type="entry name" value="SPRY_dom"/>
</dbReference>
<comment type="caution">
    <text evidence="5">The sequence shown here is derived from an EMBL/GenBank/DDBJ whole genome shotgun (WGS) entry which is preliminary data.</text>
</comment>
<dbReference type="SUPFAM" id="SSF48452">
    <property type="entry name" value="TPR-like"/>
    <property type="match status" value="1"/>
</dbReference>
<evidence type="ECO:0000313" key="5">
    <source>
        <dbReference type="EMBL" id="RIB18655.1"/>
    </source>
</evidence>
<dbReference type="EMBL" id="QKWP01000525">
    <property type="protein sequence ID" value="RIB18655.1"/>
    <property type="molecule type" value="Genomic_DNA"/>
</dbReference>
<evidence type="ECO:0000256" key="1">
    <source>
        <dbReference type="ARBA" id="ARBA00022737"/>
    </source>
</evidence>
<evidence type="ECO:0000259" key="4">
    <source>
        <dbReference type="PROSITE" id="PS50188"/>
    </source>
</evidence>
<dbReference type="InterPro" id="IPR043136">
    <property type="entry name" value="B30.2/SPRY_sf"/>
</dbReference>
<dbReference type="STRING" id="44941.A0A397V888"/>
<dbReference type="OrthoDB" id="1872379at2759"/>
<gene>
    <name evidence="5" type="ORF">C2G38_1330823</name>
</gene>
<dbReference type="Pfam" id="PF07719">
    <property type="entry name" value="TPR_2"/>
    <property type="match status" value="1"/>
</dbReference>
<feature type="repeat" description="TPR" evidence="3">
    <location>
        <begin position="213"/>
        <end position="246"/>
    </location>
</feature>
<evidence type="ECO:0000313" key="6">
    <source>
        <dbReference type="Proteomes" id="UP000266673"/>
    </source>
</evidence>
<dbReference type="SUPFAM" id="SSF49899">
    <property type="entry name" value="Concanavalin A-like lectins/glucanases"/>
    <property type="match status" value="1"/>
</dbReference>
<dbReference type="SMART" id="SM00028">
    <property type="entry name" value="TPR"/>
    <property type="match status" value="2"/>
</dbReference>
<dbReference type="AlphaFoldDB" id="A0A397V888"/>
<keyword evidence="1" id="KW-0677">Repeat</keyword>
<dbReference type="InterPro" id="IPR019734">
    <property type="entry name" value="TPR_rpt"/>
</dbReference>
<protein>
    <recommendedName>
        <fullName evidence="4">B30.2/SPRY domain-containing protein</fullName>
    </recommendedName>
</protein>
<accession>A0A397V888</accession>
<sequence>MIAVGYCTNQTDEKIDESDFINNMLLPGQEKNKENESWGCGYHGDDGYSLCLGSGEPYGPTYTTGDIIGCYLNFISKIVFYTKNRINLGIACHLPGNWKGILYPYVGFRSQGGSVEVNFGNKKFKYSAMTNEGISETSNNALAFKYQEEFYLIMGGYKNMLINLIDEITKSLEKNPNNVFELNYRGKIYFIIGEYDKAFKDLTKLLENEPDNLMALRYRGEIYYMIKKYNESIADLKRLLKINPNDTWATKAYILVKESK</sequence>
<dbReference type="Pfam" id="PF13431">
    <property type="entry name" value="TPR_17"/>
    <property type="match status" value="1"/>
</dbReference>
<keyword evidence="2 3" id="KW-0802">TPR repeat</keyword>
<dbReference type="Pfam" id="PF00622">
    <property type="entry name" value="SPRY"/>
    <property type="match status" value="1"/>
</dbReference>
<dbReference type="InterPro" id="IPR001870">
    <property type="entry name" value="B30.2/SPRY"/>
</dbReference>
<dbReference type="PROSITE" id="PS50005">
    <property type="entry name" value="TPR"/>
    <property type="match status" value="2"/>
</dbReference>
<proteinExistence type="predicted"/>
<feature type="domain" description="B30.2/SPRY" evidence="4">
    <location>
        <begin position="1"/>
        <end position="124"/>
    </location>
</feature>
<reference evidence="5 6" key="1">
    <citation type="submission" date="2018-06" db="EMBL/GenBank/DDBJ databases">
        <title>Comparative genomics reveals the genomic features of Rhizophagus irregularis, R. cerebriforme, R. diaphanum and Gigaspora rosea, and their symbiotic lifestyle signature.</title>
        <authorList>
            <person name="Morin E."/>
            <person name="San Clemente H."/>
            <person name="Chen E.C.H."/>
            <person name="De La Providencia I."/>
            <person name="Hainaut M."/>
            <person name="Kuo A."/>
            <person name="Kohler A."/>
            <person name="Murat C."/>
            <person name="Tang N."/>
            <person name="Roy S."/>
            <person name="Loubradou J."/>
            <person name="Henrissat B."/>
            <person name="Grigoriev I.V."/>
            <person name="Corradi N."/>
            <person name="Roux C."/>
            <person name="Martin F.M."/>
        </authorList>
    </citation>
    <scope>NUCLEOTIDE SEQUENCE [LARGE SCALE GENOMIC DNA]</scope>
    <source>
        <strain evidence="5 6">DAOM 194757</strain>
    </source>
</reference>
<dbReference type="Gene3D" id="2.60.120.920">
    <property type="match status" value="1"/>
</dbReference>
<dbReference type="Proteomes" id="UP000266673">
    <property type="component" value="Unassembled WGS sequence"/>
</dbReference>
<dbReference type="InterPro" id="IPR050618">
    <property type="entry name" value="Ubq-SigPath_Reg"/>
</dbReference>
<dbReference type="Gene3D" id="1.25.40.10">
    <property type="entry name" value="Tetratricopeptide repeat domain"/>
    <property type="match status" value="1"/>
</dbReference>
<dbReference type="InterPro" id="IPR013105">
    <property type="entry name" value="TPR_2"/>
</dbReference>